<keyword evidence="3" id="KW-1185">Reference proteome</keyword>
<reference evidence="2 3" key="1">
    <citation type="journal article" date="2025" name="Anaerobe">
        <title>Description of Anaerococcus kampingiae sp. nov., Anaerococcus groningensis sp. nov., Anaerococcus martiniensis sp. nov., and Anaerococcus cruorum sp. nov., isolated from human clinical specimens.</title>
        <authorList>
            <person name="Boiten K.E."/>
            <person name="Meijer J."/>
            <person name="van Wezel E.M."/>
            <person name="Veloo A.C.M."/>
        </authorList>
    </citation>
    <scope>NUCLEOTIDE SEQUENCE [LARGE SCALE GENOMIC DNA]</scope>
    <source>
        <strain evidence="2 3">ENR1039</strain>
    </source>
</reference>
<evidence type="ECO:0000313" key="2">
    <source>
        <dbReference type="EMBL" id="MFO3716446.1"/>
    </source>
</evidence>
<dbReference type="PANTHER" id="PTHR41386">
    <property type="entry name" value="INTEGRAL MEMBRANE PROTEIN-RELATED"/>
    <property type="match status" value="1"/>
</dbReference>
<comment type="caution">
    <text evidence="2">The sequence shown here is derived from an EMBL/GenBank/DDBJ whole genome shotgun (WGS) entry which is preliminary data.</text>
</comment>
<dbReference type="EMBL" id="JBGMEH010000006">
    <property type="protein sequence ID" value="MFO3716446.1"/>
    <property type="molecule type" value="Genomic_DNA"/>
</dbReference>
<name>A0ABW9MXA7_9FIRM</name>
<organism evidence="2 3">
    <name type="scientific">Anaerococcus cruorum</name>
    <dbReference type="NCBI Taxonomy" id="3115617"/>
    <lineage>
        <taxon>Bacteria</taxon>
        <taxon>Bacillati</taxon>
        <taxon>Bacillota</taxon>
        <taxon>Tissierellia</taxon>
        <taxon>Tissierellales</taxon>
        <taxon>Peptoniphilaceae</taxon>
        <taxon>Anaerococcus</taxon>
    </lineage>
</organism>
<dbReference type="InterPro" id="IPR010406">
    <property type="entry name" value="DUF1003"/>
</dbReference>
<keyword evidence="1" id="KW-0812">Transmembrane</keyword>
<dbReference type="PANTHER" id="PTHR41386:SF1">
    <property type="entry name" value="MEMBRANE PROTEIN"/>
    <property type="match status" value="1"/>
</dbReference>
<keyword evidence="1" id="KW-1133">Transmembrane helix</keyword>
<dbReference type="RefSeq" id="WP_394011315.1">
    <property type="nucleotide sequence ID" value="NZ_JBGMEH010000006.1"/>
</dbReference>
<dbReference type="Pfam" id="PF06210">
    <property type="entry name" value="DUF1003"/>
    <property type="match status" value="1"/>
</dbReference>
<evidence type="ECO:0000313" key="3">
    <source>
        <dbReference type="Proteomes" id="UP001638015"/>
    </source>
</evidence>
<sequence>MQNYTENEEEVLKSILDNDLGLDDEEIIMLIKDSLSKQKRNSKEDYSFGAKAADKIAKFAGSWTFIIIFITVLAIWMIINSKMGDKAFDPYPFILLNLVLSCVAAIQAPLIMMSQNRQEEKDRQRAEDDYIVNLKTEIIIRDIHKHLDQIEKNLNQKNNDI</sequence>
<gene>
    <name evidence="2" type="ORF">ACCQ40_06550</name>
</gene>
<feature type="transmembrane region" description="Helical" evidence="1">
    <location>
        <begin position="91"/>
        <end position="113"/>
    </location>
</feature>
<evidence type="ECO:0000256" key="1">
    <source>
        <dbReference type="SAM" id="Phobius"/>
    </source>
</evidence>
<dbReference type="Proteomes" id="UP001638015">
    <property type="component" value="Unassembled WGS sequence"/>
</dbReference>
<proteinExistence type="predicted"/>
<keyword evidence="1" id="KW-0472">Membrane</keyword>
<protein>
    <submittedName>
        <fullName evidence="2">DUF1003 domain-containing protein</fullName>
    </submittedName>
</protein>
<accession>A0ABW9MXA7</accession>
<feature type="transmembrane region" description="Helical" evidence="1">
    <location>
        <begin position="59"/>
        <end position="79"/>
    </location>
</feature>